<comment type="caution">
    <text evidence="2">The sequence shown here is derived from an EMBL/GenBank/DDBJ whole genome shotgun (WGS) entry which is preliminary data.</text>
</comment>
<dbReference type="EMBL" id="PDCJ01000002">
    <property type="protein sequence ID" value="PEG29909.1"/>
    <property type="molecule type" value="Genomic_DNA"/>
</dbReference>
<dbReference type="STRING" id="137838.GCA_001458595_01185"/>
<keyword evidence="3" id="KW-1185">Reference proteome</keyword>
<gene>
    <name evidence="2" type="ORF">CQ394_14775</name>
</gene>
<dbReference type="RefSeq" id="WP_058294076.1">
    <property type="nucleotide sequence ID" value="NZ_CAMRXB010000025.1"/>
</dbReference>
<dbReference type="Proteomes" id="UP000220840">
    <property type="component" value="Unassembled WGS sequence"/>
</dbReference>
<accession>A0A2A7ME89</accession>
<dbReference type="PANTHER" id="PTHR33937:SF2">
    <property type="entry name" value="DINITROGENASE IRON-MOLYBDENUM COFACTOR BIOSYNTHESIS DOMAIN-CONTAINING PROTEIN"/>
    <property type="match status" value="1"/>
</dbReference>
<reference evidence="2 3" key="1">
    <citation type="submission" date="2017-10" db="EMBL/GenBank/DDBJ databases">
        <title>Effective Description of Clostridium neonatale sp. nov. linked to necrotizing enterocolitis in neonates and a clarification of species assignable to the genus Clostridium (Prazmowski 1880) emend. Lawson and Rainey 2016.</title>
        <authorList>
            <person name="Bernard K."/>
            <person name="Burdz T."/>
            <person name="Wiebe D."/>
            <person name="Balcewich B."/>
            <person name="Alfa M."/>
            <person name="Bernier A.-M."/>
        </authorList>
    </citation>
    <scope>NUCLEOTIDE SEQUENCE [LARGE SCALE GENOMIC DNA]</scope>
    <source>
        <strain evidence="2 3">LCDC99A005</strain>
    </source>
</reference>
<name>A0A2A7ME89_9CLOT</name>
<sequence>MSYKVAFASTDGKVVNEHFGRARQFHIVEIDDKDYKFIESRENIPPCNDFQHTEDGIINSIKLIEDCKAVFIARIGQGALNEVEASGIQAIEAPYFIEDIIDNLINSKVKLFDERE</sequence>
<dbReference type="OrthoDB" id="280278at2"/>
<organism evidence="2 3">
    <name type="scientific">Clostridium neonatale</name>
    <dbReference type="NCBI Taxonomy" id="137838"/>
    <lineage>
        <taxon>Bacteria</taxon>
        <taxon>Bacillati</taxon>
        <taxon>Bacillota</taxon>
        <taxon>Clostridia</taxon>
        <taxon>Eubacteriales</taxon>
        <taxon>Clostridiaceae</taxon>
        <taxon>Clostridium</taxon>
    </lineage>
</organism>
<dbReference type="SUPFAM" id="SSF53146">
    <property type="entry name" value="Nitrogenase accessory factor-like"/>
    <property type="match status" value="1"/>
</dbReference>
<dbReference type="Pfam" id="PF02579">
    <property type="entry name" value="Nitro_FeMo-Co"/>
    <property type="match status" value="1"/>
</dbReference>
<dbReference type="InterPro" id="IPR003731">
    <property type="entry name" value="Di-Nase_FeMo-co_biosynth"/>
</dbReference>
<dbReference type="PANTHER" id="PTHR33937">
    <property type="entry name" value="IRON-MOLYBDENUM PROTEIN-RELATED-RELATED"/>
    <property type="match status" value="1"/>
</dbReference>
<evidence type="ECO:0000313" key="2">
    <source>
        <dbReference type="EMBL" id="PEG29909.1"/>
    </source>
</evidence>
<proteinExistence type="predicted"/>
<evidence type="ECO:0000313" key="3">
    <source>
        <dbReference type="Proteomes" id="UP000220840"/>
    </source>
</evidence>
<evidence type="ECO:0000259" key="1">
    <source>
        <dbReference type="Pfam" id="PF02579"/>
    </source>
</evidence>
<dbReference type="AlphaFoldDB" id="A0A2A7ME89"/>
<dbReference type="InterPro" id="IPR051840">
    <property type="entry name" value="NifX/NifY_domain"/>
</dbReference>
<dbReference type="Gene3D" id="3.30.420.130">
    <property type="entry name" value="Dinitrogenase iron-molybdenum cofactor biosynthesis domain"/>
    <property type="match status" value="1"/>
</dbReference>
<protein>
    <submittedName>
        <fullName evidence="2">Dinitrogenase iron-molybdenum cofactor biosynthesis protein</fullName>
    </submittedName>
</protein>
<feature type="domain" description="Dinitrogenase iron-molybdenum cofactor biosynthesis" evidence="1">
    <location>
        <begin position="11"/>
        <end position="105"/>
    </location>
</feature>
<dbReference type="InterPro" id="IPR036105">
    <property type="entry name" value="DiNase_FeMo-co_biosyn_sf"/>
</dbReference>